<gene>
    <name evidence="1" type="ORF">GCM10008018_25170</name>
</gene>
<dbReference type="Proteomes" id="UP000615455">
    <property type="component" value="Unassembled WGS sequence"/>
</dbReference>
<comment type="caution">
    <text evidence="1">The sequence shown here is derived from an EMBL/GenBank/DDBJ whole genome shotgun (WGS) entry which is preliminary data.</text>
</comment>
<name>A0ABQ1EMG1_9BACL</name>
<dbReference type="EMBL" id="BMHE01000010">
    <property type="protein sequence ID" value="GFZ78631.1"/>
    <property type="molecule type" value="Genomic_DNA"/>
</dbReference>
<proteinExistence type="predicted"/>
<keyword evidence="2" id="KW-1185">Reference proteome</keyword>
<sequence>MSPRSKKSSWTELNKERVRHLEKLGLMRDEGRRVLPIMDHNSLRIDEDIELRLKEEKNASLAVLISRFSMDKLDMVLFKYTIWCLCILLEKHINYTLLKT</sequence>
<reference evidence="2" key="1">
    <citation type="journal article" date="2019" name="Int. J. Syst. Evol. Microbiol.">
        <title>The Global Catalogue of Microorganisms (GCM) 10K type strain sequencing project: providing services to taxonomists for standard genome sequencing and annotation.</title>
        <authorList>
            <consortium name="The Broad Institute Genomics Platform"/>
            <consortium name="The Broad Institute Genome Sequencing Center for Infectious Disease"/>
            <person name="Wu L."/>
            <person name="Ma J."/>
        </authorList>
    </citation>
    <scope>NUCLEOTIDE SEQUENCE [LARGE SCALE GENOMIC DNA]</scope>
    <source>
        <strain evidence="2">CGMCC 1.15043</strain>
    </source>
</reference>
<protein>
    <submittedName>
        <fullName evidence="1">Uncharacterized protein</fullName>
    </submittedName>
</protein>
<evidence type="ECO:0000313" key="2">
    <source>
        <dbReference type="Proteomes" id="UP000615455"/>
    </source>
</evidence>
<organism evidence="1 2">
    <name type="scientific">Paenibacillus marchantiophytorum</name>
    <dbReference type="NCBI Taxonomy" id="1619310"/>
    <lineage>
        <taxon>Bacteria</taxon>
        <taxon>Bacillati</taxon>
        <taxon>Bacillota</taxon>
        <taxon>Bacilli</taxon>
        <taxon>Bacillales</taxon>
        <taxon>Paenibacillaceae</taxon>
        <taxon>Paenibacillus</taxon>
    </lineage>
</organism>
<accession>A0ABQ1EMG1</accession>
<evidence type="ECO:0000313" key="1">
    <source>
        <dbReference type="EMBL" id="GFZ78631.1"/>
    </source>
</evidence>